<evidence type="ECO:0000256" key="7">
    <source>
        <dbReference type="ARBA" id="ARBA00023180"/>
    </source>
</evidence>
<keyword evidence="6" id="KW-0675">Receptor</keyword>
<gene>
    <name evidence="10" type="ORF">BBRV_LOCUS63448</name>
</gene>
<keyword evidence="2" id="KW-1003">Cell membrane</keyword>
<evidence type="ECO:0000256" key="4">
    <source>
        <dbReference type="ARBA" id="ARBA00022989"/>
    </source>
</evidence>
<keyword evidence="7" id="KW-0325">Glycoprotein</keyword>
<evidence type="ECO:0000256" key="1">
    <source>
        <dbReference type="ARBA" id="ARBA00004651"/>
    </source>
</evidence>
<feature type="signal peptide" evidence="9">
    <location>
        <begin position="1"/>
        <end position="18"/>
    </location>
</feature>
<dbReference type="AlphaFoldDB" id="A0A6V7K1E4"/>
<evidence type="ECO:0000313" key="10">
    <source>
        <dbReference type="EMBL" id="CAD1556289.1"/>
    </source>
</evidence>
<keyword evidence="5 8" id="KW-0472">Membrane</keyword>
<dbReference type="InterPro" id="IPR052192">
    <property type="entry name" value="Insect_Ionotropic_Sensory_Rcpt"/>
</dbReference>
<keyword evidence="3 8" id="KW-0812">Transmembrane</keyword>
<feature type="transmembrane region" description="Helical" evidence="8">
    <location>
        <begin position="335"/>
        <end position="351"/>
    </location>
</feature>
<keyword evidence="9" id="KW-0732">Signal</keyword>
<dbReference type="SUPFAM" id="SSF53850">
    <property type="entry name" value="Periplasmic binding protein-like II"/>
    <property type="match status" value="1"/>
</dbReference>
<feature type="transmembrane region" description="Helical" evidence="8">
    <location>
        <begin position="572"/>
        <end position="593"/>
    </location>
</feature>
<evidence type="ECO:0008006" key="11">
    <source>
        <dbReference type="Google" id="ProtNLM"/>
    </source>
</evidence>
<evidence type="ECO:0000256" key="2">
    <source>
        <dbReference type="ARBA" id="ARBA00022475"/>
    </source>
</evidence>
<feature type="transmembrane region" description="Helical" evidence="8">
    <location>
        <begin position="387"/>
        <end position="405"/>
    </location>
</feature>
<sequence>MNIMKLIILITLSSTINCDVEYDIGQDIVSYVFNNRAIEMVTFVSNQNKTLRHLVGEQLFYQIIKNISTLNLDINNFLNFDAKSSRPLRGISALMIYIHHPSAKGLLPSIQVIDAMKQISLDKTIAKYLIIHYSYKRNKHLEETLKYAWREQQMLDFTIIEMINEPPRKMPTGKRLNNSFSEILIHQFNPFLNKIYVSPYSKNHNLFPRFIDDMHGYPLKIGIRNVPPFSYIKKGSGGRIELGGENKVFMDTLSGMMNFTPVFVAQPYRRHATLQEMLVPLVQNKQDIEARLYAHLSENLTLNRMRTAPVDGDELCAVVPFIRKERSLWFSPETSGAYVFTFFILILFWILERFTNLDSQYWSPFTVIMILFGVSARRQPKPFADRIMFISLVLVAMVYSTKLYTSITHGVVSKVKASKWETLEELSASDITLFIHPMYFNKTFAYAEGVILDLKKKTVTKRDAIACLGLMMKNKNVSCLMSKNEFDVIQRYIPRYTMKIVKPCLWRDSTAFLLSSKSPYHERIRQIITHFHEKGFKQKWYHIGLGRRPLRTNQFFFSESIAETSSVLKPSLIILSIGYSLAIIAFIGEIIYARKFERA</sequence>
<name>A0A6V7K1E4_9HYME</name>
<evidence type="ECO:0000256" key="3">
    <source>
        <dbReference type="ARBA" id="ARBA00022692"/>
    </source>
</evidence>
<proteinExistence type="predicted"/>
<dbReference type="PANTHER" id="PTHR42643:SF38">
    <property type="entry name" value="IONOTROPIC RECEPTOR 100A"/>
    <property type="match status" value="1"/>
</dbReference>
<evidence type="ECO:0000256" key="6">
    <source>
        <dbReference type="ARBA" id="ARBA00023170"/>
    </source>
</evidence>
<dbReference type="GO" id="GO:0005886">
    <property type="term" value="C:plasma membrane"/>
    <property type="evidence" value="ECO:0007669"/>
    <property type="project" value="UniProtKB-SubCell"/>
</dbReference>
<accession>A0A6V7K1E4</accession>
<dbReference type="PANTHER" id="PTHR42643">
    <property type="entry name" value="IONOTROPIC RECEPTOR 20A-RELATED"/>
    <property type="match status" value="1"/>
</dbReference>
<evidence type="ECO:0000256" key="8">
    <source>
        <dbReference type="SAM" id="Phobius"/>
    </source>
</evidence>
<reference evidence="10" key="1">
    <citation type="submission" date="2020-07" db="EMBL/GenBank/DDBJ databases">
        <authorList>
            <person name="Ferguson B K."/>
        </authorList>
    </citation>
    <scope>NUCLEOTIDE SEQUENCE</scope>
    <source>
        <strain evidence="10">L06</strain>
    </source>
</reference>
<comment type="subcellular location">
    <subcellularLocation>
        <location evidence="1">Cell membrane</location>
        <topology evidence="1">Multi-pass membrane protein</topology>
    </subcellularLocation>
</comment>
<evidence type="ECO:0000256" key="5">
    <source>
        <dbReference type="ARBA" id="ARBA00023136"/>
    </source>
</evidence>
<protein>
    <recommendedName>
        <fullName evidence="11">Ionotropic receptor</fullName>
    </recommendedName>
</protein>
<evidence type="ECO:0000256" key="9">
    <source>
        <dbReference type="SAM" id="SignalP"/>
    </source>
</evidence>
<dbReference type="EMBL" id="CADCXW020000021">
    <property type="protein sequence ID" value="CAD1556289.1"/>
    <property type="molecule type" value="Genomic_DNA"/>
</dbReference>
<organism evidence="10">
    <name type="scientific">Bracon brevicornis</name>
    <dbReference type="NCBI Taxonomy" id="1563983"/>
    <lineage>
        <taxon>Eukaryota</taxon>
        <taxon>Metazoa</taxon>
        <taxon>Ecdysozoa</taxon>
        <taxon>Arthropoda</taxon>
        <taxon>Hexapoda</taxon>
        <taxon>Insecta</taxon>
        <taxon>Pterygota</taxon>
        <taxon>Neoptera</taxon>
        <taxon>Endopterygota</taxon>
        <taxon>Hymenoptera</taxon>
        <taxon>Apocrita</taxon>
        <taxon>Ichneumonoidea</taxon>
        <taxon>Braconidae</taxon>
        <taxon>Braconinae</taxon>
        <taxon>Bracon</taxon>
    </lineage>
</organism>
<keyword evidence="4 8" id="KW-1133">Transmembrane helix</keyword>
<feature type="chain" id="PRO_5027593255" description="Ionotropic receptor" evidence="9">
    <location>
        <begin position="19"/>
        <end position="599"/>
    </location>
</feature>